<name>A0A9D4GVN0_DREPO</name>
<dbReference type="PANTHER" id="PTHR35083">
    <property type="entry name" value="RGD1565685 PROTEIN"/>
    <property type="match status" value="1"/>
</dbReference>
<proteinExistence type="predicted"/>
<reference evidence="1" key="1">
    <citation type="journal article" date="2019" name="bioRxiv">
        <title>The Genome of the Zebra Mussel, Dreissena polymorpha: A Resource for Invasive Species Research.</title>
        <authorList>
            <person name="McCartney M.A."/>
            <person name="Auch B."/>
            <person name="Kono T."/>
            <person name="Mallez S."/>
            <person name="Zhang Y."/>
            <person name="Obille A."/>
            <person name="Becker A."/>
            <person name="Abrahante J.E."/>
            <person name="Garbe J."/>
            <person name="Badalamenti J.P."/>
            <person name="Herman A."/>
            <person name="Mangelson H."/>
            <person name="Liachko I."/>
            <person name="Sullivan S."/>
            <person name="Sone E.D."/>
            <person name="Koren S."/>
            <person name="Silverstein K.A.T."/>
            <person name="Beckman K.B."/>
            <person name="Gohl D.M."/>
        </authorList>
    </citation>
    <scope>NUCLEOTIDE SEQUENCE</scope>
    <source>
        <strain evidence="1">Duluth1</strain>
        <tissue evidence="1">Whole animal</tissue>
    </source>
</reference>
<dbReference type="InterPro" id="IPR027897">
    <property type="entry name" value="DUF4559"/>
</dbReference>
<evidence type="ECO:0000313" key="2">
    <source>
        <dbReference type="Proteomes" id="UP000828390"/>
    </source>
</evidence>
<evidence type="ECO:0000313" key="1">
    <source>
        <dbReference type="EMBL" id="KAH3822254.1"/>
    </source>
</evidence>
<comment type="caution">
    <text evidence="1">The sequence shown here is derived from an EMBL/GenBank/DDBJ whole genome shotgun (WGS) entry which is preliminary data.</text>
</comment>
<gene>
    <name evidence="1" type="ORF">DPMN_124028</name>
</gene>
<organism evidence="1 2">
    <name type="scientific">Dreissena polymorpha</name>
    <name type="common">Zebra mussel</name>
    <name type="synonym">Mytilus polymorpha</name>
    <dbReference type="NCBI Taxonomy" id="45954"/>
    <lineage>
        <taxon>Eukaryota</taxon>
        <taxon>Metazoa</taxon>
        <taxon>Spiralia</taxon>
        <taxon>Lophotrochozoa</taxon>
        <taxon>Mollusca</taxon>
        <taxon>Bivalvia</taxon>
        <taxon>Autobranchia</taxon>
        <taxon>Heteroconchia</taxon>
        <taxon>Euheterodonta</taxon>
        <taxon>Imparidentia</taxon>
        <taxon>Neoheterodontei</taxon>
        <taxon>Myida</taxon>
        <taxon>Dreissenoidea</taxon>
        <taxon>Dreissenidae</taxon>
        <taxon>Dreissena</taxon>
    </lineage>
</organism>
<reference evidence="1" key="2">
    <citation type="submission" date="2020-11" db="EMBL/GenBank/DDBJ databases">
        <authorList>
            <person name="McCartney M.A."/>
            <person name="Auch B."/>
            <person name="Kono T."/>
            <person name="Mallez S."/>
            <person name="Becker A."/>
            <person name="Gohl D.M."/>
            <person name="Silverstein K.A.T."/>
            <person name="Koren S."/>
            <person name="Bechman K.B."/>
            <person name="Herman A."/>
            <person name="Abrahante J.E."/>
            <person name="Garbe J."/>
        </authorList>
    </citation>
    <scope>NUCLEOTIDE SEQUENCE</scope>
    <source>
        <strain evidence="1">Duluth1</strain>
        <tissue evidence="1">Whole animal</tissue>
    </source>
</reference>
<keyword evidence="2" id="KW-1185">Reference proteome</keyword>
<dbReference type="PANTHER" id="PTHR35083:SF1">
    <property type="entry name" value="RGD1565685 PROTEIN"/>
    <property type="match status" value="1"/>
</dbReference>
<protein>
    <submittedName>
        <fullName evidence="1">Uncharacterized protein</fullName>
    </submittedName>
</protein>
<dbReference type="AlphaFoldDB" id="A0A9D4GVN0"/>
<accession>A0A9D4GVN0</accession>
<dbReference type="Proteomes" id="UP000828390">
    <property type="component" value="Unassembled WGS sequence"/>
</dbReference>
<dbReference type="EMBL" id="JAIWYP010000005">
    <property type="protein sequence ID" value="KAH3822254.1"/>
    <property type="molecule type" value="Genomic_DNA"/>
</dbReference>
<dbReference type="Pfam" id="PF15112">
    <property type="entry name" value="DUF4559"/>
    <property type="match status" value="1"/>
</dbReference>
<sequence>MADYVELLKDKRTGNWFKLFIACFITKQGLEKFVDSGLKKFHEDIYTRVFKMKKIPEGTECHQCKPQKIFCKNPQPCEHGICDKVHEMVAREHALKTPSWSNTQCWMSSYWEVAKCFLPSSGYRENTGVKDTDFNGIVSLMIHCKHFQNSLSFYIADEKSVLSKARGIGRLVRHAAELAITDQDMDTHFNVLLKLLEDPKCLLQDPAAQTAARNIRLLHDDNLEFLSGDNGDMLRELTNQQRTIFKMR</sequence>